<keyword evidence="3" id="KW-1185">Reference proteome</keyword>
<dbReference type="RefSeq" id="WP_212232069.1">
    <property type="nucleotide sequence ID" value="NZ_JAGUCN010000067.1"/>
</dbReference>
<organism evidence="2 3">
    <name type="scientific">Carboxylicivirga mesophila</name>
    <dbReference type="NCBI Taxonomy" id="1166478"/>
    <lineage>
        <taxon>Bacteria</taxon>
        <taxon>Pseudomonadati</taxon>
        <taxon>Bacteroidota</taxon>
        <taxon>Bacteroidia</taxon>
        <taxon>Marinilabiliales</taxon>
        <taxon>Marinilabiliaceae</taxon>
        <taxon>Carboxylicivirga</taxon>
    </lineage>
</organism>
<protein>
    <recommendedName>
        <fullName evidence="4">DUF5673 domain-containing protein</fullName>
    </recommendedName>
</protein>
<feature type="transmembrane region" description="Helical" evidence="1">
    <location>
        <begin position="6"/>
        <end position="27"/>
    </location>
</feature>
<dbReference type="EMBL" id="JAGUCN010000067">
    <property type="protein sequence ID" value="MBS2214053.1"/>
    <property type="molecule type" value="Genomic_DNA"/>
</dbReference>
<feature type="transmembrane region" description="Helical" evidence="1">
    <location>
        <begin position="64"/>
        <end position="83"/>
    </location>
</feature>
<evidence type="ECO:0000313" key="2">
    <source>
        <dbReference type="EMBL" id="MBS2214053.1"/>
    </source>
</evidence>
<name>A0ABS5KJL3_9BACT</name>
<keyword evidence="1" id="KW-0812">Transmembrane</keyword>
<feature type="transmembrane region" description="Helical" evidence="1">
    <location>
        <begin position="39"/>
        <end position="58"/>
    </location>
</feature>
<evidence type="ECO:0000256" key="1">
    <source>
        <dbReference type="SAM" id="Phobius"/>
    </source>
</evidence>
<dbReference type="Proteomes" id="UP000721861">
    <property type="component" value="Unassembled WGS sequence"/>
</dbReference>
<sequence length="161" mass="18498">MIKKTINFLILIFWTIASIVWIISMFTDLVITKEIIRNISAVLTIAGIIYGLLHFMPFKKPKNFVGIVTVSAVLITGITTEIFNWNGDWKTQTILYENGQFEFKTIEFQMQDKGALGYNRRIVEVTKLTSFLSIIEPVDTSSTELPWIKVDKEINELGLKY</sequence>
<gene>
    <name evidence="2" type="ORF">KEM09_21790</name>
</gene>
<comment type="caution">
    <text evidence="2">The sequence shown here is derived from an EMBL/GenBank/DDBJ whole genome shotgun (WGS) entry which is preliminary data.</text>
</comment>
<keyword evidence="1" id="KW-0472">Membrane</keyword>
<evidence type="ECO:0000313" key="3">
    <source>
        <dbReference type="Proteomes" id="UP000721861"/>
    </source>
</evidence>
<evidence type="ECO:0008006" key="4">
    <source>
        <dbReference type="Google" id="ProtNLM"/>
    </source>
</evidence>
<reference evidence="2 3" key="1">
    <citation type="journal article" date="2014" name="Int. J. Syst. Evol. Microbiol.">
        <title>Carboxylicivirga gen. nov. in the family Marinilabiliaceae with two novel species, Carboxylicivirga mesophila sp. nov. and Carboxylicivirga taeanensis sp. nov., and reclassification of Cytophaga fermentans as Saccharicrinis fermentans gen. nov., comb. nov.</title>
        <authorList>
            <person name="Yang S.H."/>
            <person name="Seo H.S."/>
            <person name="Woo J.H."/>
            <person name="Oh H.M."/>
            <person name="Jang H."/>
            <person name="Lee J.H."/>
            <person name="Kim S.J."/>
            <person name="Kwon K.K."/>
        </authorList>
    </citation>
    <scope>NUCLEOTIDE SEQUENCE [LARGE SCALE GENOMIC DNA]</scope>
    <source>
        <strain evidence="2 3">JCM 18290</strain>
    </source>
</reference>
<keyword evidence="1" id="KW-1133">Transmembrane helix</keyword>
<proteinExistence type="predicted"/>
<accession>A0ABS5KJL3</accession>